<evidence type="ECO:0000256" key="2">
    <source>
        <dbReference type="SAM" id="Phobius"/>
    </source>
</evidence>
<keyword evidence="2" id="KW-0812">Transmembrane</keyword>
<dbReference type="Proteomes" id="UP000007397">
    <property type="component" value="Chromosome"/>
</dbReference>
<accession>I0JIN3</accession>
<name>I0JIN3_HALH3</name>
<evidence type="ECO:0000256" key="1">
    <source>
        <dbReference type="SAM" id="MobiDB-lite"/>
    </source>
</evidence>
<feature type="transmembrane region" description="Helical" evidence="2">
    <location>
        <begin position="138"/>
        <end position="161"/>
    </location>
</feature>
<gene>
    <name evidence="3" type="ordered locus">HBHAL_1634</name>
</gene>
<keyword evidence="2" id="KW-1133">Transmembrane helix</keyword>
<keyword evidence="2" id="KW-0472">Membrane</keyword>
<feature type="region of interest" description="Disordered" evidence="1">
    <location>
        <begin position="337"/>
        <end position="371"/>
    </location>
</feature>
<proteinExistence type="predicted"/>
<sequence>MRMRIIFTSKLDGEITSFHPYSFEEVVEKTDDLDKKWKKKNAQQIHLDFMLSNEEGDKLYSGTYVVGSEDTTNIYDHICQKLVQLPMRNHQHETERDILLQQLTSHTPTNYQMDVTELVKKNTETSSTWNRTSKRGKVLAISLLSFLVLTITASIALAVMVSGHAKELNSANGELTEVRTLKQAYETALRGDRDEAVNHLKDQEELSESEQKALVYMLVSEKKYKEALKYAEQKTASFLASQVMEIHGIDETKEFQESHPSPVGAFEVAFHTEEYEKAINIDGLPMSAELFKEKGMAYLKLDQLEKAKKMASEAKNDNLNEKINEYEELEEQLKKLNSQIETEKESDNEDQDKIDALEGEKEEFKTQQNNI</sequence>
<feature type="compositionally biased region" description="Basic and acidic residues" evidence="1">
    <location>
        <begin position="341"/>
        <end position="365"/>
    </location>
</feature>
<dbReference type="EMBL" id="HE717023">
    <property type="protein sequence ID" value="CCG44001.1"/>
    <property type="molecule type" value="Genomic_DNA"/>
</dbReference>
<organism evidence="3 4">
    <name type="scientific">Halobacillus halophilus (strain ATCC 35676 / DSM 2266 / JCM 20832 / KCTC 3685 / LMG 17431 / NBRC 102448 / NCIMB 2269)</name>
    <name type="common">Sporosarcina halophila</name>
    <dbReference type="NCBI Taxonomy" id="866895"/>
    <lineage>
        <taxon>Bacteria</taxon>
        <taxon>Bacillati</taxon>
        <taxon>Bacillota</taxon>
        <taxon>Bacilli</taxon>
        <taxon>Bacillales</taxon>
        <taxon>Bacillaceae</taxon>
        <taxon>Halobacillus</taxon>
    </lineage>
</organism>
<dbReference type="PATRIC" id="fig|866895.3.peg.630"/>
<dbReference type="KEGG" id="hhd:HBHAL_1634"/>
<reference evidence="3 4" key="1">
    <citation type="journal article" date="2013" name="Environ. Microbiol.">
        <title>Chloride and organic osmolytes: a hybrid strategy to cope with elevated salinities by the moderately halophilic, chloride-dependent bacterium Halobacillus halophilus.</title>
        <authorList>
            <person name="Saum S.H."/>
            <person name="Pfeiffer F."/>
            <person name="Palm P."/>
            <person name="Rampp M."/>
            <person name="Schuster S.C."/>
            <person name="Muller V."/>
            <person name="Oesterhelt D."/>
        </authorList>
    </citation>
    <scope>NUCLEOTIDE SEQUENCE [LARGE SCALE GENOMIC DNA]</scope>
    <source>
        <strain evidence="4">ATCC 35676 / DSM 2266 / JCM 20832 / KCTC 3685 / LMG 17431 / NBRC 102448 / NCIMB 2269</strain>
    </source>
</reference>
<evidence type="ECO:0000313" key="4">
    <source>
        <dbReference type="Proteomes" id="UP000007397"/>
    </source>
</evidence>
<dbReference type="HOGENOM" id="CLU_749573_0_0_9"/>
<evidence type="ECO:0000313" key="3">
    <source>
        <dbReference type="EMBL" id="CCG44001.1"/>
    </source>
</evidence>
<dbReference type="eggNOG" id="ENOG50338NC">
    <property type="taxonomic scope" value="Bacteria"/>
</dbReference>
<protein>
    <submittedName>
        <fullName evidence="3">Uncharacterized protein</fullName>
    </submittedName>
</protein>
<dbReference type="AlphaFoldDB" id="I0JIN3"/>
<keyword evidence="4" id="KW-1185">Reference proteome</keyword>
<dbReference type="STRING" id="866895.HBHAL_1634"/>